<name>A0A173LVH1_9MICO</name>
<dbReference type="SUPFAM" id="SSF53383">
    <property type="entry name" value="PLP-dependent transferases"/>
    <property type="match status" value="1"/>
</dbReference>
<dbReference type="GO" id="GO:0019343">
    <property type="term" value="P:cysteine biosynthetic process via cystathionine"/>
    <property type="evidence" value="ECO:0007669"/>
    <property type="project" value="TreeGrafter"/>
</dbReference>
<evidence type="ECO:0000256" key="2">
    <source>
        <dbReference type="ARBA" id="ARBA00009077"/>
    </source>
</evidence>
<dbReference type="FunFam" id="3.40.640.10:FF:000009">
    <property type="entry name" value="Cystathionine gamma-synthase homolog"/>
    <property type="match status" value="1"/>
</dbReference>
<dbReference type="PIRSF" id="PIRSF001434">
    <property type="entry name" value="CGS"/>
    <property type="match status" value="1"/>
</dbReference>
<dbReference type="EMBL" id="AP017457">
    <property type="protein sequence ID" value="BAU98966.1"/>
    <property type="molecule type" value="Genomic_DNA"/>
</dbReference>
<accession>A0A173LVH1</accession>
<evidence type="ECO:0000313" key="7">
    <source>
        <dbReference type="Proteomes" id="UP000243847"/>
    </source>
</evidence>
<organism evidence="6 7">
    <name type="scientific">Aurantimicrobium minutum</name>
    <dbReference type="NCBI Taxonomy" id="708131"/>
    <lineage>
        <taxon>Bacteria</taxon>
        <taxon>Bacillati</taxon>
        <taxon>Actinomycetota</taxon>
        <taxon>Actinomycetes</taxon>
        <taxon>Micrococcales</taxon>
        <taxon>Microbacteriaceae</taxon>
        <taxon>Aurantimicrobium</taxon>
    </lineage>
</organism>
<reference evidence="6 7" key="1">
    <citation type="journal article" date="2016" name="Genome Announc.">
        <title>Complete Genome Sequence of Aurantimicrobium minutum Type Strain KNCT, a Planktonic Ultramicrobacterium Isolated from River Water.</title>
        <authorList>
            <person name="Nakai R."/>
            <person name="Fujisawa T."/>
            <person name="Nakamura Y."/>
            <person name="Nishide H."/>
            <person name="Uchiyama I."/>
            <person name="Baba T."/>
            <person name="Toyoda A."/>
            <person name="Fujiyama A."/>
            <person name="Naganuma T."/>
            <person name="Niki H."/>
        </authorList>
    </citation>
    <scope>NUCLEOTIDE SEQUENCE [LARGE SCALE GENOMIC DNA]</scope>
    <source>
        <strain evidence="6 7">KNC</strain>
    </source>
</reference>
<dbReference type="GO" id="GO:0003962">
    <property type="term" value="F:cystathionine gamma-synthase activity"/>
    <property type="evidence" value="ECO:0007669"/>
    <property type="project" value="TreeGrafter"/>
</dbReference>
<dbReference type="Proteomes" id="UP000243847">
    <property type="component" value="Chromosome sequence1"/>
</dbReference>
<feature type="modified residue" description="N6-(pyridoxal phosphate)lysine" evidence="4">
    <location>
        <position position="200"/>
    </location>
</feature>
<dbReference type="NCBIfam" id="NF005871">
    <property type="entry name" value="PRK07811.1"/>
    <property type="match status" value="1"/>
</dbReference>
<dbReference type="InterPro" id="IPR000277">
    <property type="entry name" value="Cys/Met-Metab_PyrdxlP-dep_enz"/>
</dbReference>
<dbReference type="GO" id="GO:0004123">
    <property type="term" value="F:cystathionine gamma-lyase activity"/>
    <property type="evidence" value="ECO:0007669"/>
    <property type="project" value="TreeGrafter"/>
</dbReference>
<dbReference type="GO" id="GO:0030170">
    <property type="term" value="F:pyridoxal phosphate binding"/>
    <property type="evidence" value="ECO:0007669"/>
    <property type="project" value="InterPro"/>
</dbReference>
<dbReference type="Pfam" id="PF01053">
    <property type="entry name" value="Cys_Met_Meta_PP"/>
    <property type="match status" value="1"/>
</dbReference>
<dbReference type="Gene3D" id="3.40.640.10">
    <property type="entry name" value="Type I PLP-dependent aspartate aminotransferase-like (Major domain)"/>
    <property type="match status" value="1"/>
</dbReference>
<evidence type="ECO:0000256" key="1">
    <source>
        <dbReference type="ARBA" id="ARBA00001933"/>
    </source>
</evidence>
<evidence type="ECO:0000313" key="6">
    <source>
        <dbReference type="EMBL" id="BAU98966.1"/>
    </source>
</evidence>
<dbReference type="OrthoDB" id="9780685at2"/>
<dbReference type="FunFam" id="3.90.1150.10:FF:000033">
    <property type="entry name" value="Cystathionine gamma-synthase"/>
    <property type="match status" value="1"/>
</dbReference>
<gene>
    <name evidence="6" type="ORF">AUMI_14240</name>
</gene>
<comment type="cofactor">
    <cofactor evidence="1 5">
        <name>pyridoxal 5'-phosphate</name>
        <dbReference type="ChEBI" id="CHEBI:597326"/>
    </cofactor>
</comment>
<dbReference type="AlphaFoldDB" id="A0A173LVH1"/>
<dbReference type="InterPro" id="IPR015422">
    <property type="entry name" value="PyrdxlP-dep_Trfase_small"/>
</dbReference>
<evidence type="ECO:0000256" key="5">
    <source>
        <dbReference type="RuleBase" id="RU362118"/>
    </source>
</evidence>
<dbReference type="GO" id="GO:0019346">
    <property type="term" value="P:transsulfuration"/>
    <property type="evidence" value="ECO:0007669"/>
    <property type="project" value="InterPro"/>
</dbReference>
<keyword evidence="3 4" id="KW-0663">Pyridoxal phosphate</keyword>
<dbReference type="GeneID" id="80451608"/>
<comment type="similarity">
    <text evidence="2 5">Belongs to the trans-sulfuration enzymes family.</text>
</comment>
<dbReference type="GO" id="GO:0009086">
    <property type="term" value="P:methionine biosynthetic process"/>
    <property type="evidence" value="ECO:0007669"/>
    <property type="project" value="UniProtKB-ARBA"/>
</dbReference>
<dbReference type="PROSITE" id="PS00868">
    <property type="entry name" value="CYS_MET_METAB_PP"/>
    <property type="match status" value="1"/>
</dbReference>
<dbReference type="CDD" id="cd00614">
    <property type="entry name" value="CGS_like"/>
    <property type="match status" value="1"/>
</dbReference>
<protein>
    <submittedName>
        <fullName evidence="6">Cystathionine gamma-synthase</fullName>
    </submittedName>
</protein>
<dbReference type="InterPro" id="IPR054542">
    <property type="entry name" value="Cys_met_metab_PP"/>
</dbReference>
<dbReference type="RefSeq" id="WP_096380817.1">
    <property type="nucleotide sequence ID" value="NZ_AP017457.1"/>
</dbReference>
<evidence type="ECO:0000256" key="4">
    <source>
        <dbReference type="PIRSR" id="PIRSR001434-2"/>
    </source>
</evidence>
<dbReference type="PANTHER" id="PTHR11808">
    <property type="entry name" value="TRANS-SULFURATION ENZYME FAMILY MEMBER"/>
    <property type="match status" value="1"/>
</dbReference>
<dbReference type="PANTHER" id="PTHR11808:SF15">
    <property type="entry name" value="CYSTATHIONINE GAMMA-LYASE"/>
    <property type="match status" value="1"/>
</dbReference>
<evidence type="ECO:0000256" key="3">
    <source>
        <dbReference type="ARBA" id="ARBA00022898"/>
    </source>
</evidence>
<dbReference type="GO" id="GO:0005737">
    <property type="term" value="C:cytoplasm"/>
    <property type="evidence" value="ECO:0007669"/>
    <property type="project" value="TreeGrafter"/>
</dbReference>
<dbReference type="InterPro" id="IPR015424">
    <property type="entry name" value="PyrdxlP-dep_Trfase"/>
</dbReference>
<dbReference type="KEGG" id="amin:AUMI_14240"/>
<proteinExistence type="inferred from homology"/>
<sequence>MAQGFNTRSIHAGQTSDPTTGAVVPPIYLSSTFEQDVPGTPLNGFEYSRCDNPTRTALQHNLASLEGGLLAYSFASGMAAEDAFFRSVLKPGDHIVLGNDAYGGSYRTIAQVYGPLGIGHSTIDFADLAKVEELIASTKPKVVRIETPTNPLMSIVDIEAVAAISHRHGALVLVDNTFATPALQRPFELGADVVLHSTTKYLGGHSDVVGGAIVLKDADLAEKVAQIQNWMGAISSPFDAYLTIRGIKTLGIRMERHSENALALAQRFEGHAAVERILYPGLTSHPGHEIAARQMSAFGGMMSIQLAGGEAAATTLLTRTKLFTLAPSLGGVESLIEHPGLMTHHSVEGTALEVPANLVRISVGIEDIDDLIEDLAQALDSLL</sequence>
<dbReference type="InterPro" id="IPR015421">
    <property type="entry name" value="PyrdxlP-dep_Trfase_major"/>
</dbReference>
<dbReference type="Gene3D" id="3.90.1150.10">
    <property type="entry name" value="Aspartate Aminotransferase, domain 1"/>
    <property type="match status" value="1"/>
</dbReference>